<feature type="region of interest" description="Disordered" evidence="7">
    <location>
        <begin position="564"/>
        <end position="604"/>
    </location>
</feature>
<keyword evidence="6" id="KW-0539">Nucleus</keyword>
<evidence type="ECO:0000256" key="5">
    <source>
        <dbReference type="ARBA" id="ARBA00023163"/>
    </source>
</evidence>
<dbReference type="AlphaFoldDB" id="A0A8J4PSR1"/>
<evidence type="ECO:0000313" key="9">
    <source>
        <dbReference type="Proteomes" id="UP000695562"/>
    </source>
</evidence>
<evidence type="ECO:0000256" key="2">
    <source>
        <dbReference type="ARBA" id="ARBA00005726"/>
    </source>
</evidence>
<feature type="compositionally biased region" description="Low complexity" evidence="7">
    <location>
        <begin position="564"/>
        <end position="573"/>
    </location>
</feature>
<comment type="similarity">
    <text evidence="2">Belongs to the NELF-D family.</text>
</comment>
<feature type="compositionally biased region" description="Low complexity" evidence="7">
    <location>
        <begin position="581"/>
        <end position="604"/>
    </location>
</feature>
<feature type="compositionally biased region" description="Polar residues" evidence="7">
    <location>
        <begin position="21"/>
        <end position="33"/>
    </location>
</feature>
<reference evidence="8" key="1">
    <citation type="submission" date="2020-01" db="EMBL/GenBank/DDBJ databases">
        <title>Development of genomics and gene disruption for Polysphondylium violaceum indicates a role for the polyketide synthase stlB in stalk morphogenesis.</title>
        <authorList>
            <person name="Narita B."/>
            <person name="Kawabe Y."/>
            <person name="Kin K."/>
            <person name="Saito T."/>
            <person name="Gibbs R."/>
            <person name="Kuspa A."/>
            <person name="Muzny D."/>
            <person name="Queller D."/>
            <person name="Richards S."/>
            <person name="Strassman J."/>
            <person name="Sucgang R."/>
            <person name="Worley K."/>
            <person name="Schaap P."/>
        </authorList>
    </citation>
    <scope>NUCLEOTIDE SEQUENCE</scope>
    <source>
        <strain evidence="8">QSvi11</strain>
    </source>
</reference>
<dbReference type="Proteomes" id="UP000695562">
    <property type="component" value="Unassembled WGS sequence"/>
</dbReference>
<dbReference type="GO" id="GO:0032021">
    <property type="term" value="C:NELF complex"/>
    <property type="evidence" value="ECO:0007669"/>
    <property type="project" value="TreeGrafter"/>
</dbReference>
<proteinExistence type="inferred from homology"/>
<gene>
    <name evidence="8" type="ORF">CYY_006870</name>
</gene>
<dbReference type="PANTHER" id="PTHR12144">
    <property type="entry name" value="NEGATIVE ELONGATION FACTOR D"/>
    <property type="match status" value="1"/>
</dbReference>
<keyword evidence="9" id="KW-1185">Reference proteome</keyword>
<evidence type="ECO:0000256" key="6">
    <source>
        <dbReference type="ARBA" id="ARBA00023242"/>
    </source>
</evidence>
<evidence type="ECO:0000256" key="1">
    <source>
        <dbReference type="ARBA" id="ARBA00004123"/>
    </source>
</evidence>
<keyword evidence="4" id="KW-0805">Transcription regulation</keyword>
<dbReference type="InterPro" id="IPR006942">
    <property type="entry name" value="TH1"/>
</dbReference>
<dbReference type="GO" id="GO:0003723">
    <property type="term" value="F:RNA binding"/>
    <property type="evidence" value="ECO:0007669"/>
    <property type="project" value="TreeGrafter"/>
</dbReference>
<evidence type="ECO:0000313" key="8">
    <source>
        <dbReference type="EMBL" id="KAF2071809.1"/>
    </source>
</evidence>
<dbReference type="OrthoDB" id="511287at2759"/>
<organism evidence="8 9">
    <name type="scientific">Polysphondylium violaceum</name>
    <dbReference type="NCBI Taxonomy" id="133409"/>
    <lineage>
        <taxon>Eukaryota</taxon>
        <taxon>Amoebozoa</taxon>
        <taxon>Evosea</taxon>
        <taxon>Eumycetozoa</taxon>
        <taxon>Dictyostelia</taxon>
        <taxon>Dictyosteliales</taxon>
        <taxon>Dictyosteliaceae</taxon>
        <taxon>Polysphondylium</taxon>
    </lineage>
</organism>
<evidence type="ECO:0000256" key="3">
    <source>
        <dbReference type="ARBA" id="ARBA00022491"/>
    </source>
</evidence>
<evidence type="ECO:0008006" key="10">
    <source>
        <dbReference type="Google" id="ProtNLM"/>
    </source>
</evidence>
<dbReference type="Pfam" id="PF04858">
    <property type="entry name" value="TH1"/>
    <property type="match status" value="1"/>
</dbReference>
<protein>
    <recommendedName>
        <fullName evidence="10">TH1 family protein</fullName>
    </recommendedName>
</protein>
<keyword evidence="5" id="KW-0804">Transcription</keyword>
<feature type="region of interest" description="Disordered" evidence="7">
    <location>
        <begin position="1"/>
        <end position="36"/>
    </location>
</feature>
<name>A0A8J4PSR1_9MYCE</name>
<dbReference type="PANTHER" id="PTHR12144:SF0">
    <property type="entry name" value="NEGATIVE ELONGATION FACTOR C_D"/>
    <property type="match status" value="1"/>
</dbReference>
<evidence type="ECO:0000256" key="4">
    <source>
        <dbReference type="ARBA" id="ARBA00023015"/>
    </source>
</evidence>
<sequence>MSTSPSLSPRQSPRRSPFESGQPTSGTPLSPTEQVKEQCESQLQIPDSIMSINVPSLMKEYIDVGGQPRDVIKFLSESYKGYAQMCNLICHWLRLSGLPDQEVMDSFANHLKDIIMKKFDPKVADTIFSSSPPLWLDEMIADAQWRSLIYQLSEEHKNCLMLNFAIQRISDAGYQNEIASLSTASTYFSVFNKVLLDSLSHLITLDEITITNSIDEFKKVCCQNQHTYLYAQACIQQLMKTNPKASALKRISQELELETVKKSKASQKITLMMSGISKYPAIMPPITSLLMSNTTTTGDIIKLYNEYTKADPPPVEFLRYPSFLDLLISDLFTPGKVIHAQHKGKWIYLVAYSVSVGNDGKKDHLDETIKSIEKIINICQSNPVGSELQNVVPILKENLDLPIISMGVMQWIKFNLTDSTNISSYNTLCVPIYLDFLRDICQRHPLHRSVILKVLVAHFEIEAQDLDSLSALEMRKTVIDNIVYLFGSGYVLPVLDVIESWTPKIDPSLTRYFTNQVLDIVEPPYSEIFMEKMEKIIKIITNNGSNEIKQEVVSNFLEYCKSNSTKNNNNSNDHSSENSENHNNNNNNSENNNNNNNYSSVSKNNGNITVKIVTRTTNKNNGSFNNGSSVS</sequence>
<accession>A0A8J4PSR1</accession>
<comment type="caution">
    <text evidence="8">The sequence shown here is derived from an EMBL/GenBank/DDBJ whole genome shotgun (WGS) entry which is preliminary data.</text>
</comment>
<dbReference type="EMBL" id="AJWJ01000336">
    <property type="protein sequence ID" value="KAF2071809.1"/>
    <property type="molecule type" value="Genomic_DNA"/>
</dbReference>
<feature type="compositionally biased region" description="Low complexity" evidence="7">
    <location>
        <begin position="1"/>
        <end position="20"/>
    </location>
</feature>
<evidence type="ECO:0000256" key="7">
    <source>
        <dbReference type="SAM" id="MobiDB-lite"/>
    </source>
</evidence>
<comment type="subcellular location">
    <subcellularLocation>
        <location evidence="1">Nucleus</location>
    </subcellularLocation>
</comment>
<dbReference type="GO" id="GO:0034244">
    <property type="term" value="P:negative regulation of transcription elongation by RNA polymerase II"/>
    <property type="evidence" value="ECO:0007669"/>
    <property type="project" value="TreeGrafter"/>
</dbReference>
<keyword evidence="3" id="KW-0678">Repressor</keyword>